<comment type="caution">
    <text evidence="1">The sequence shown here is derived from an EMBL/GenBank/DDBJ whole genome shotgun (WGS) entry which is preliminary data.</text>
</comment>
<name>A0ACA9R8A9_9GLOM</name>
<dbReference type="Proteomes" id="UP000789920">
    <property type="component" value="Unassembled WGS sequence"/>
</dbReference>
<organism evidence="1 2">
    <name type="scientific">Racocetra persica</name>
    <dbReference type="NCBI Taxonomy" id="160502"/>
    <lineage>
        <taxon>Eukaryota</taxon>
        <taxon>Fungi</taxon>
        <taxon>Fungi incertae sedis</taxon>
        <taxon>Mucoromycota</taxon>
        <taxon>Glomeromycotina</taxon>
        <taxon>Glomeromycetes</taxon>
        <taxon>Diversisporales</taxon>
        <taxon>Gigasporaceae</taxon>
        <taxon>Racocetra</taxon>
    </lineage>
</organism>
<proteinExistence type="predicted"/>
<gene>
    <name evidence="1" type="ORF">RPERSI_LOCUS17732</name>
</gene>
<keyword evidence="2" id="KW-1185">Reference proteome</keyword>
<feature type="non-terminal residue" evidence="1">
    <location>
        <position position="148"/>
    </location>
</feature>
<reference evidence="1" key="1">
    <citation type="submission" date="2021-06" db="EMBL/GenBank/DDBJ databases">
        <authorList>
            <person name="Kallberg Y."/>
            <person name="Tangrot J."/>
            <person name="Rosling A."/>
        </authorList>
    </citation>
    <scope>NUCLEOTIDE SEQUENCE</scope>
    <source>
        <strain evidence="1">MA461A</strain>
    </source>
</reference>
<evidence type="ECO:0000313" key="1">
    <source>
        <dbReference type="EMBL" id="CAG8782025.1"/>
    </source>
</evidence>
<protein>
    <submittedName>
        <fullName evidence="1">13242_t:CDS:1</fullName>
    </submittedName>
</protein>
<sequence length="148" mass="16764">SLLQSIAESDPEGRFVDIENIQTYYKIAIPQYHQTLLQNQQLPDELYKSAVTLFLTIWLHKKTNPMGRRQKPLHTNCFCGFCGPIVNKIGIRPTPSGVSYPRFDAGTVISESTGWPNLLSFDAPENAILEYRIIKNCGNLPQDEKPRS</sequence>
<dbReference type="EMBL" id="CAJVQC010045833">
    <property type="protein sequence ID" value="CAG8782025.1"/>
    <property type="molecule type" value="Genomic_DNA"/>
</dbReference>
<evidence type="ECO:0000313" key="2">
    <source>
        <dbReference type="Proteomes" id="UP000789920"/>
    </source>
</evidence>
<feature type="non-terminal residue" evidence="1">
    <location>
        <position position="1"/>
    </location>
</feature>
<accession>A0ACA9R8A9</accession>